<feature type="domain" description="Beta-lactamase-related" evidence="2">
    <location>
        <begin position="46"/>
        <end position="387"/>
    </location>
</feature>
<dbReference type="EMBL" id="FP236843">
    <property type="protein sequence ID" value="CAX61337.1"/>
    <property type="molecule type" value="Genomic_DNA"/>
</dbReference>
<dbReference type="PANTHER" id="PTHR46825:SF8">
    <property type="entry name" value="BETA-LACTAMASE-RELATED"/>
    <property type="match status" value="1"/>
</dbReference>
<evidence type="ECO:0000313" key="3">
    <source>
        <dbReference type="EMBL" id="CAX61337.1"/>
    </source>
</evidence>
<name>D8MWY0_ERWBE</name>
<accession>D8MWY0</accession>
<dbReference type="HOGENOM" id="CLU_020027_7_0_6"/>
<dbReference type="PANTHER" id="PTHR46825">
    <property type="entry name" value="D-ALANYL-D-ALANINE-CARBOXYPEPTIDASE/ENDOPEPTIDASE AMPH"/>
    <property type="match status" value="1"/>
</dbReference>
<keyword evidence="1" id="KW-0732">Signal</keyword>
<evidence type="ECO:0000259" key="2">
    <source>
        <dbReference type="Pfam" id="PF00144"/>
    </source>
</evidence>
<feature type="chain" id="PRO_5003118311" evidence="1">
    <location>
        <begin position="22"/>
        <end position="407"/>
    </location>
</feature>
<organism evidence="4">
    <name type="scientific">Erwinia billingiae (strain Eb661)</name>
    <dbReference type="NCBI Taxonomy" id="634500"/>
    <lineage>
        <taxon>Bacteria</taxon>
        <taxon>Pseudomonadati</taxon>
        <taxon>Pseudomonadota</taxon>
        <taxon>Gammaproteobacteria</taxon>
        <taxon>Enterobacterales</taxon>
        <taxon>Erwiniaceae</taxon>
        <taxon>Erwinia</taxon>
    </lineage>
</organism>
<dbReference type="SUPFAM" id="SSF56601">
    <property type="entry name" value="beta-lactamase/transpeptidase-like"/>
    <property type="match status" value="1"/>
</dbReference>
<dbReference type="eggNOG" id="COG1680">
    <property type="taxonomic scope" value="Bacteria"/>
</dbReference>
<gene>
    <name evidence="3" type="ordered locus">EbC_38060</name>
</gene>
<protein>
    <submittedName>
        <fullName evidence="3">Beta-lactamase-like protein</fullName>
    </submittedName>
</protein>
<dbReference type="AlphaFoldDB" id="D8MWY0"/>
<dbReference type="KEGG" id="ebi:EbC_38060"/>
<dbReference type="RefSeq" id="WP_013203821.1">
    <property type="nucleotide sequence ID" value="NC_014306.1"/>
</dbReference>
<evidence type="ECO:0000256" key="1">
    <source>
        <dbReference type="SAM" id="SignalP"/>
    </source>
</evidence>
<dbReference type="InterPro" id="IPR012338">
    <property type="entry name" value="Beta-lactam/transpept-like"/>
</dbReference>
<keyword evidence="4" id="KW-1185">Reference proteome</keyword>
<evidence type="ECO:0000313" key="4">
    <source>
        <dbReference type="Proteomes" id="UP000008793"/>
    </source>
</evidence>
<feature type="signal peptide" evidence="1">
    <location>
        <begin position="1"/>
        <end position="21"/>
    </location>
</feature>
<dbReference type="InterPro" id="IPR050491">
    <property type="entry name" value="AmpC-like"/>
</dbReference>
<dbReference type="GeneID" id="90513755"/>
<dbReference type="InterPro" id="IPR001466">
    <property type="entry name" value="Beta-lactam-related"/>
</dbReference>
<sequence length="407" mass="44186">MNNLTSLLLSACLLLSGCASLSSNSIDTSPEASLLASCHVPVKQQIDALAKPLIDAHRTPGVVVALLHGGKRQVFSYGFTDTDRQIPLTGDTLFAVGSVTKGFTAESAALLVQQGKLRWDSTLREMLGNEVALSPDASRITLMELATHTSGLPRQMTTLHMLGKLTDYLFTGNPFYDDLDQGEFVSYLRDFSAPAHRSVIYSNLGYSILDYVITRHSGQSPQQIASQQIIAPLGLRHTGYQPETLPGYMLRARGHAGDQPKFVRRGEVVPEWHFAGNMVGAASLWSSANDLLTYLNAHMNGSGDPALDAAFDDATTIRFKEPKYDSSALAWLSNNIDGQSILYQSGFIGGYASYIGMDIKHRTAIVVLQNSFNWDNDIGHRMLLRLATEKDQGTACGASEGGVNSVR</sequence>
<proteinExistence type="predicted"/>
<dbReference type="Proteomes" id="UP000008793">
    <property type="component" value="Chromosome"/>
</dbReference>
<dbReference type="Pfam" id="PF00144">
    <property type="entry name" value="Beta-lactamase"/>
    <property type="match status" value="1"/>
</dbReference>
<dbReference type="Gene3D" id="3.40.710.10">
    <property type="entry name" value="DD-peptidase/beta-lactamase superfamily"/>
    <property type="match status" value="1"/>
</dbReference>
<reference evidence="3 4" key="1">
    <citation type="journal article" date="2010" name="BMC Genomics">
        <title>Genome comparison of the epiphytic bacteria Erwinia billingiae and E. tasmaniensis with the pear pathogen E. pyrifoliae.</title>
        <authorList>
            <person name="Kube M."/>
            <person name="Migdoll A.M."/>
            <person name="Gehring I."/>
            <person name="Heitmann K."/>
            <person name="Mayer Y."/>
            <person name="Kuhl H."/>
            <person name="Knaust F."/>
            <person name="Geider K."/>
            <person name="Reinhardt R."/>
        </authorList>
    </citation>
    <scope>NUCLEOTIDE SEQUENCE [LARGE SCALE GENOMIC DNA]</scope>
    <source>
        <strain evidence="3 4">Eb661</strain>
    </source>
</reference>
<dbReference type="MEROPS" id="S12.006"/>